<dbReference type="InterPro" id="IPR000073">
    <property type="entry name" value="AB_hydrolase_1"/>
</dbReference>
<accession>A0A1G6WIH9</accession>
<sequence>MARDPCNARQPGYIRIDDDTALHYRDWGDGVPLAFLSGWTLNADMWNYQCAPLAAAGYRCVAFDRRGHGRSSDPGHGYDYDTLADDLEAVLDARGLARVTLVGHSFASGEIVRYLSRHGARRVAGIVLLSPASTPCLLKTADNPGGLDASLFEASFDEMLASFPDWIERRAQAYFSPGTSRATIQWTADMMLGTSFHAAVQLSRAQMVTDFRRELAAIDVPALVLHGDCDASAPLEITGRPTAAALARATLNVYEGGTHGMYFNHAARVNEDIRAFVARWQA</sequence>
<dbReference type="RefSeq" id="WP_092001375.1">
    <property type="nucleotide sequence ID" value="NZ_FMYQ01000023.1"/>
</dbReference>
<dbReference type="PANTHER" id="PTHR43433">
    <property type="entry name" value="HYDROLASE, ALPHA/BETA FOLD FAMILY PROTEIN"/>
    <property type="match status" value="1"/>
</dbReference>
<protein>
    <submittedName>
        <fullName evidence="2">Pimeloyl-ACP methyl ester carboxylesterase</fullName>
    </submittedName>
</protein>
<gene>
    <name evidence="2" type="ORF">SAMN05421548_1233</name>
</gene>
<dbReference type="SUPFAM" id="SSF53474">
    <property type="entry name" value="alpha/beta-Hydrolases"/>
    <property type="match status" value="1"/>
</dbReference>
<organism evidence="2 3">
    <name type="scientific">Paraburkholderia lycopersici</name>
    <dbReference type="NCBI Taxonomy" id="416944"/>
    <lineage>
        <taxon>Bacteria</taxon>
        <taxon>Pseudomonadati</taxon>
        <taxon>Pseudomonadota</taxon>
        <taxon>Betaproteobacteria</taxon>
        <taxon>Burkholderiales</taxon>
        <taxon>Burkholderiaceae</taxon>
        <taxon>Paraburkholderia</taxon>
    </lineage>
</organism>
<reference evidence="3" key="1">
    <citation type="submission" date="2016-09" db="EMBL/GenBank/DDBJ databases">
        <authorList>
            <person name="Varghese N."/>
            <person name="Submissions S."/>
        </authorList>
    </citation>
    <scope>NUCLEOTIDE SEQUENCE [LARGE SCALE GENOMIC DNA]</scope>
    <source>
        <strain evidence="3">TNe-862</strain>
    </source>
</reference>
<dbReference type="InterPro" id="IPR050471">
    <property type="entry name" value="AB_hydrolase"/>
</dbReference>
<dbReference type="InterPro" id="IPR029058">
    <property type="entry name" value="AB_hydrolase_fold"/>
</dbReference>
<dbReference type="OrthoDB" id="9779853at2"/>
<dbReference type="STRING" id="416944.SAMN05421548_1233"/>
<dbReference type="AlphaFoldDB" id="A0A1G6WIH9"/>
<name>A0A1G6WIH9_9BURK</name>
<dbReference type="Proteomes" id="UP000198908">
    <property type="component" value="Unassembled WGS sequence"/>
</dbReference>
<dbReference type="PRINTS" id="PR00111">
    <property type="entry name" value="ABHYDROLASE"/>
</dbReference>
<dbReference type="Pfam" id="PF00561">
    <property type="entry name" value="Abhydrolase_1"/>
    <property type="match status" value="1"/>
</dbReference>
<dbReference type="PANTHER" id="PTHR43433:SF4">
    <property type="entry name" value="NON-HEME CHLOROPEROXIDASE-RELATED"/>
    <property type="match status" value="1"/>
</dbReference>
<keyword evidence="3" id="KW-1185">Reference proteome</keyword>
<dbReference type="EMBL" id="FMYQ01000023">
    <property type="protein sequence ID" value="SDD64856.1"/>
    <property type="molecule type" value="Genomic_DNA"/>
</dbReference>
<evidence type="ECO:0000259" key="1">
    <source>
        <dbReference type="Pfam" id="PF00561"/>
    </source>
</evidence>
<evidence type="ECO:0000313" key="2">
    <source>
        <dbReference type="EMBL" id="SDD64856.1"/>
    </source>
</evidence>
<feature type="domain" description="AB hydrolase-1" evidence="1">
    <location>
        <begin position="32"/>
        <end position="265"/>
    </location>
</feature>
<dbReference type="Gene3D" id="3.40.50.1820">
    <property type="entry name" value="alpha/beta hydrolase"/>
    <property type="match status" value="1"/>
</dbReference>
<evidence type="ECO:0000313" key="3">
    <source>
        <dbReference type="Proteomes" id="UP000198908"/>
    </source>
</evidence>
<proteinExistence type="predicted"/>